<keyword evidence="1" id="KW-0482">Metalloprotease</keyword>
<dbReference type="Gene3D" id="1.20.150.30">
    <property type="entry name" value="Zincin-like metallopeptidase, N-terminal domain"/>
    <property type="match status" value="1"/>
</dbReference>
<dbReference type="GO" id="GO:0008237">
    <property type="term" value="F:metallopeptidase activity"/>
    <property type="evidence" value="ECO:0007669"/>
    <property type="project" value="UniProtKB-KW"/>
</dbReference>
<evidence type="ECO:0000313" key="1">
    <source>
        <dbReference type="EMBL" id="QRV02414.1"/>
    </source>
</evidence>
<dbReference type="InterPro" id="IPR018766">
    <property type="entry name" value="Zinicin_2"/>
</dbReference>
<gene>
    <name evidence="1" type="ORF">JTE88_01240</name>
</gene>
<dbReference type="PANTHER" id="PTHR39420">
    <property type="match status" value="1"/>
</dbReference>
<dbReference type="EMBL" id="CP070228">
    <property type="protein sequence ID" value="QRV02414.1"/>
    <property type="molecule type" value="Genomic_DNA"/>
</dbReference>
<name>A0ABX7IIZ6_9ACTO</name>
<reference evidence="1 2" key="1">
    <citation type="submission" date="2021-02" db="EMBL/GenBank/DDBJ databases">
        <title>Complete Genome Sequence of Arcanobacterium phocisimile strain DSM 26142T from a harbour seal.</title>
        <authorList>
            <person name="Borowiak M."/>
            <person name="Alssahen M."/>
            <person name="Malorny B."/>
            <person name="Laemmler C."/>
            <person name="Siebert U."/>
            <person name="Ploetz M."/>
            <person name="Abdulmawjood A."/>
        </authorList>
    </citation>
    <scope>NUCLEOTIDE SEQUENCE [LARGE SCALE GENOMIC DNA]</scope>
    <source>
        <strain evidence="1 2">DSM 26142</strain>
    </source>
</reference>
<dbReference type="Pfam" id="PF10103">
    <property type="entry name" value="Zincin_2"/>
    <property type="match status" value="2"/>
</dbReference>
<proteinExistence type="predicted"/>
<dbReference type="Proteomes" id="UP000602653">
    <property type="component" value="Chromosome"/>
</dbReference>
<accession>A0ABX7IIZ6</accession>
<dbReference type="InterPro" id="IPR042271">
    <property type="entry name" value="Zinicin_2_N"/>
</dbReference>
<sequence length="298" mass="32854">MADNARKLTQLFTGSGPSMSPVQVQSLISDLKEASWQARTIVAEVARMSVPAVPVQVVDRSRWITAMVESVQKMLGRSEPPVTLSAFQIRAVGLVVSRRVLGQWDPYGQKPQMYLVAPNIAQFMDDYLLNQKDLALWVVIHELTHAAQFYTAPWLADYIAQLATGVVNTKSDDEEAYIDHITAVMSLLEGHATYVSDQASTNVLFSQAQLAQAIASRRAHGGVVAHKVKQLLGLTEKAQQYSQGRDFVADVVTAVGVDTFNKVWDDERNLPTLTELHDPQLWMARIEGATVKPEGGNI</sequence>
<dbReference type="SUPFAM" id="SSF55486">
    <property type="entry name" value="Metalloproteases ('zincins'), catalytic domain"/>
    <property type="match status" value="1"/>
</dbReference>
<dbReference type="RefSeq" id="WP_204424853.1">
    <property type="nucleotide sequence ID" value="NZ_CP070228.1"/>
</dbReference>
<keyword evidence="1" id="KW-0645">Protease</keyword>
<keyword evidence="2" id="KW-1185">Reference proteome</keyword>
<keyword evidence="1" id="KW-0378">Hydrolase</keyword>
<evidence type="ECO:0000313" key="2">
    <source>
        <dbReference type="Proteomes" id="UP000602653"/>
    </source>
</evidence>
<protein>
    <submittedName>
        <fullName evidence="1">Zinc-dependent metalloprotease</fullName>
    </submittedName>
</protein>
<dbReference type="PANTHER" id="PTHR39420:SF1">
    <property type="entry name" value="HYDROLASE"/>
    <property type="match status" value="1"/>
</dbReference>
<organism evidence="1 2">
    <name type="scientific">Arcanobacterium phocisimile</name>
    <dbReference type="NCBI Taxonomy" id="1302235"/>
    <lineage>
        <taxon>Bacteria</taxon>
        <taxon>Bacillati</taxon>
        <taxon>Actinomycetota</taxon>
        <taxon>Actinomycetes</taxon>
        <taxon>Actinomycetales</taxon>
        <taxon>Actinomycetaceae</taxon>
        <taxon>Arcanobacterium</taxon>
    </lineage>
</organism>